<dbReference type="AlphaFoldDB" id="A0A383CSN9"/>
<name>A0A383CSN9_9ZZZZ</name>
<keyword evidence="1" id="KW-1133">Transmembrane helix</keyword>
<keyword evidence="1" id="KW-0472">Membrane</keyword>
<accession>A0A383CSN9</accession>
<sequence length="158" mass="17762">VCVILLGHKLKNFFEIFNALYFYFITLLAVNLYLIIVEKIKRIYLVIHRRQLLAALFSISYLIASGGKITGRITSMETEEPLPGVNVFVEEVSLGAATDVNGEYVILNVSPGSYTLRAEYIGYATYRVESLQVNTDMTTRQDFILTQEAIKGKVVTVV</sequence>
<reference evidence="2" key="1">
    <citation type="submission" date="2018-05" db="EMBL/GenBank/DDBJ databases">
        <authorList>
            <person name="Lanie J.A."/>
            <person name="Ng W.-L."/>
            <person name="Kazmierczak K.M."/>
            <person name="Andrzejewski T.M."/>
            <person name="Davidsen T.M."/>
            <person name="Wayne K.J."/>
            <person name="Tettelin H."/>
            <person name="Glass J.I."/>
            <person name="Rusch D."/>
            <person name="Podicherti R."/>
            <person name="Tsui H.-C.T."/>
            <person name="Winkler M.E."/>
        </authorList>
    </citation>
    <scope>NUCLEOTIDE SEQUENCE</scope>
</reference>
<proteinExistence type="predicted"/>
<organism evidence="2">
    <name type="scientific">marine metagenome</name>
    <dbReference type="NCBI Taxonomy" id="408172"/>
    <lineage>
        <taxon>unclassified sequences</taxon>
        <taxon>metagenomes</taxon>
        <taxon>ecological metagenomes</taxon>
    </lineage>
</organism>
<feature type="non-terminal residue" evidence="2">
    <location>
        <position position="1"/>
    </location>
</feature>
<feature type="non-terminal residue" evidence="2">
    <location>
        <position position="158"/>
    </location>
</feature>
<protein>
    <recommendedName>
        <fullName evidence="3">TonB-dependent receptor plug domain-containing protein</fullName>
    </recommendedName>
</protein>
<keyword evidence="1" id="KW-0812">Transmembrane</keyword>
<dbReference type="SUPFAM" id="SSF49464">
    <property type="entry name" value="Carboxypeptidase regulatory domain-like"/>
    <property type="match status" value="1"/>
</dbReference>
<evidence type="ECO:0000313" key="2">
    <source>
        <dbReference type="EMBL" id="SVE35134.1"/>
    </source>
</evidence>
<dbReference type="InterPro" id="IPR008969">
    <property type="entry name" value="CarboxyPept-like_regulatory"/>
</dbReference>
<gene>
    <name evidence="2" type="ORF">METZ01_LOCUS487988</name>
</gene>
<evidence type="ECO:0000256" key="1">
    <source>
        <dbReference type="SAM" id="Phobius"/>
    </source>
</evidence>
<dbReference type="Gene3D" id="2.60.40.1120">
    <property type="entry name" value="Carboxypeptidase-like, regulatory domain"/>
    <property type="match status" value="1"/>
</dbReference>
<feature type="transmembrane region" description="Helical" evidence="1">
    <location>
        <begin position="20"/>
        <end position="40"/>
    </location>
</feature>
<dbReference type="Pfam" id="PF13715">
    <property type="entry name" value="CarbopepD_reg_2"/>
    <property type="match status" value="1"/>
</dbReference>
<dbReference type="EMBL" id="UINC01211295">
    <property type="protein sequence ID" value="SVE35134.1"/>
    <property type="molecule type" value="Genomic_DNA"/>
</dbReference>
<evidence type="ECO:0008006" key="3">
    <source>
        <dbReference type="Google" id="ProtNLM"/>
    </source>
</evidence>